<sequence>MIRAHLASFPLRRKLLRRVVASILPQVDHLFVVLNEYEDVPRFLKKAPRATAVILDRDVKDAGKFWFQPDPDDIVFLIDDDIGIQRIMSQRRSPVSALWGSTAGWEVA</sequence>
<dbReference type="AlphaFoldDB" id="A0A060CGY0"/>
<reference evidence="1" key="1">
    <citation type="journal article" date="2013" name="Environ. Microbiol.">
        <title>Seasonally variable intestinal metagenomes of the red palm weevil (Rhynchophorus ferrugineus).</title>
        <authorList>
            <person name="Jia S."/>
            <person name="Zhang X."/>
            <person name="Zhang G."/>
            <person name="Yin A."/>
            <person name="Zhang S."/>
            <person name="Li F."/>
            <person name="Wang L."/>
            <person name="Zhao D."/>
            <person name="Yun Q."/>
            <person name="Tala"/>
            <person name="Wang J."/>
            <person name="Sun G."/>
            <person name="Baabdullah M."/>
            <person name="Yu X."/>
            <person name="Hu S."/>
            <person name="Al-Mssallem I.S."/>
            <person name="Yu J."/>
        </authorList>
    </citation>
    <scope>NUCLEOTIDE SEQUENCE</scope>
</reference>
<dbReference type="EMBL" id="KF128539">
    <property type="protein sequence ID" value="AIA95903.1"/>
    <property type="molecule type" value="Genomic_DNA"/>
</dbReference>
<name>A0A060CGY0_9RHOB</name>
<evidence type="ECO:0000313" key="1">
    <source>
        <dbReference type="EMBL" id="AIA95903.1"/>
    </source>
</evidence>
<protein>
    <submittedName>
        <fullName evidence="1">CAZy families GT45 protein</fullName>
    </submittedName>
</protein>
<proteinExistence type="predicted"/>
<feature type="non-terminal residue" evidence="1">
    <location>
        <position position="108"/>
    </location>
</feature>
<organism evidence="1">
    <name type="scientific">uncultured Dinoroseobacter sp</name>
    <dbReference type="NCBI Taxonomy" id="570015"/>
    <lineage>
        <taxon>Bacteria</taxon>
        <taxon>Pseudomonadati</taxon>
        <taxon>Pseudomonadota</taxon>
        <taxon>Alphaproteobacteria</taxon>
        <taxon>Rhodobacterales</taxon>
        <taxon>Roseobacteraceae</taxon>
        <taxon>Dinoroseobacter</taxon>
        <taxon>environmental samples</taxon>
    </lineage>
</organism>
<accession>A0A060CGY0</accession>